<reference evidence="1 2" key="1">
    <citation type="submission" date="2017-07" db="EMBL/GenBank/DDBJ databases">
        <authorList>
            <person name="Sun Z.S."/>
            <person name="Albrecht U."/>
            <person name="Echele G."/>
            <person name="Lee C.C."/>
        </authorList>
    </citation>
    <scope>NUCLEOTIDE SEQUENCE [LARGE SCALE GENOMIC DNA]</scope>
    <source>
        <strain evidence="1 2">CGMCC 1.12672</strain>
    </source>
</reference>
<protein>
    <submittedName>
        <fullName evidence="1">Uncharacterized protein</fullName>
    </submittedName>
</protein>
<organism evidence="1 2">
    <name type="scientific">Sphingomonas guangdongensis</name>
    <dbReference type="NCBI Taxonomy" id="1141890"/>
    <lineage>
        <taxon>Bacteria</taxon>
        <taxon>Pseudomonadati</taxon>
        <taxon>Pseudomonadota</taxon>
        <taxon>Alphaproteobacteria</taxon>
        <taxon>Sphingomonadales</taxon>
        <taxon>Sphingomonadaceae</taxon>
        <taxon>Sphingomonas</taxon>
    </lineage>
</organism>
<sequence>MTIFIAVMVAVAGIGCFITERRDRPRRRAAREAALLPAE</sequence>
<dbReference type="EMBL" id="OBMI01000003">
    <property type="protein sequence ID" value="SOB87645.1"/>
    <property type="molecule type" value="Genomic_DNA"/>
</dbReference>
<gene>
    <name evidence="1" type="ORF">SAMN06297144_2781</name>
</gene>
<accession>A0A285R0L4</accession>
<dbReference type="AlphaFoldDB" id="A0A285R0L4"/>
<dbReference type="Proteomes" id="UP000219494">
    <property type="component" value="Unassembled WGS sequence"/>
</dbReference>
<name>A0A285R0L4_9SPHN</name>
<evidence type="ECO:0000313" key="1">
    <source>
        <dbReference type="EMBL" id="SOB87645.1"/>
    </source>
</evidence>
<keyword evidence="2" id="KW-1185">Reference proteome</keyword>
<evidence type="ECO:0000313" key="2">
    <source>
        <dbReference type="Proteomes" id="UP000219494"/>
    </source>
</evidence>
<proteinExistence type="predicted"/>